<proteinExistence type="inferred from homology"/>
<feature type="domain" description="Formyl transferase N-terminal" evidence="6">
    <location>
        <begin position="1"/>
        <end position="180"/>
    </location>
</feature>
<comment type="function">
    <text evidence="5">Attaches a formyl group to the free amino group of methionyl-tRNA(fMet). The formyl group appears to play a dual role in the initiator identity of N-formylmethionyl-tRNA by promoting its recognition by IF2 and preventing the misappropriation of this tRNA by the elongation apparatus.</text>
</comment>
<keyword evidence="9" id="KW-1185">Reference proteome</keyword>
<dbReference type="CDD" id="cd08646">
    <property type="entry name" value="FMT_core_Met-tRNA-FMT_N"/>
    <property type="match status" value="1"/>
</dbReference>
<name>A0ABT1Y1A1_9FIRM</name>
<dbReference type="SUPFAM" id="SSF50486">
    <property type="entry name" value="FMT C-terminal domain-like"/>
    <property type="match status" value="1"/>
</dbReference>
<dbReference type="GO" id="GO:0004479">
    <property type="term" value="F:methionyl-tRNA formyltransferase activity"/>
    <property type="evidence" value="ECO:0007669"/>
    <property type="project" value="UniProtKB-EC"/>
</dbReference>
<dbReference type="EC" id="2.1.2.9" evidence="2 5"/>
<dbReference type="PANTHER" id="PTHR11138">
    <property type="entry name" value="METHIONYL-TRNA FORMYLTRANSFERASE"/>
    <property type="match status" value="1"/>
</dbReference>
<evidence type="ECO:0000256" key="1">
    <source>
        <dbReference type="ARBA" id="ARBA00010699"/>
    </source>
</evidence>
<comment type="caution">
    <text evidence="8">The sequence shown here is derived from an EMBL/GenBank/DDBJ whole genome shotgun (WGS) entry which is preliminary data.</text>
</comment>
<comment type="catalytic activity">
    <reaction evidence="5">
        <text>L-methionyl-tRNA(fMet) + (6R)-10-formyltetrahydrofolate = N-formyl-L-methionyl-tRNA(fMet) + (6S)-5,6,7,8-tetrahydrofolate + H(+)</text>
        <dbReference type="Rhea" id="RHEA:24380"/>
        <dbReference type="Rhea" id="RHEA-COMP:9952"/>
        <dbReference type="Rhea" id="RHEA-COMP:9953"/>
        <dbReference type="ChEBI" id="CHEBI:15378"/>
        <dbReference type="ChEBI" id="CHEBI:57453"/>
        <dbReference type="ChEBI" id="CHEBI:78530"/>
        <dbReference type="ChEBI" id="CHEBI:78844"/>
        <dbReference type="ChEBI" id="CHEBI:195366"/>
        <dbReference type="EC" id="2.1.2.9"/>
    </reaction>
</comment>
<dbReference type="HAMAP" id="MF_00182">
    <property type="entry name" value="Formyl_trans"/>
    <property type="match status" value="1"/>
</dbReference>
<evidence type="ECO:0000259" key="6">
    <source>
        <dbReference type="Pfam" id="PF00551"/>
    </source>
</evidence>
<dbReference type="PANTHER" id="PTHR11138:SF5">
    <property type="entry name" value="METHIONYL-TRNA FORMYLTRANSFERASE, MITOCHONDRIAL"/>
    <property type="match status" value="1"/>
</dbReference>
<dbReference type="InterPro" id="IPR002376">
    <property type="entry name" value="Formyl_transf_N"/>
</dbReference>
<dbReference type="InterPro" id="IPR044135">
    <property type="entry name" value="Met-tRNA-FMT_C"/>
</dbReference>
<dbReference type="NCBIfam" id="TIGR00460">
    <property type="entry name" value="fmt"/>
    <property type="match status" value="1"/>
</dbReference>
<organism evidence="8 9">
    <name type="scientific">Dehalobacterium formicoaceticum</name>
    <dbReference type="NCBI Taxonomy" id="51515"/>
    <lineage>
        <taxon>Bacteria</taxon>
        <taxon>Bacillati</taxon>
        <taxon>Bacillota</taxon>
        <taxon>Clostridia</taxon>
        <taxon>Eubacteriales</taxon>
        <taxon>Peptococcaceae</taxon>
        <taxon>Dehalobacterium</taxon>
    </lineage>
</organism>
<evidence type="ECO:0000256" key="2">
    <source>
        <dbReference type="ARBA" id="ARBA00012261"/>
    </source>
</evidence>
<feature type="binding site" evidence="5">
    <location>
        <begin position="109"/>
        <end position="112"/>
    </location>
    <ligand>
        <name>(6S)-5,6,7,8-tetrahydrofolate</name>
        <dbReference type="ChEBI" id="CHEBI:57453"/>
    </ligand>
</feature>
<dbReference type="SUPFAM" id="SSF53328">
    <property type="entry name" value="Formyltransferase"/>
    <property type="match status" value="1"/>
</dbReference>
<evidence type="ECO:0000313" key="8">
    <source>
        <dbReference type="EMBL" id="MCR6544638.1"/>
    </source>
</evidence>
<reference evidence="8 9" key="1">
    <citation type="submission" date="2022-08" db="EMBL/GenBank/DDBJ databases">
        <title>Proteogenomics of the novel Dehalobacterium formicoaceticum strain EZ94 highlights a key role of methyltransferases during anaerobic dichloromethane degradation.</title>
        <authorList>
            <person name="Wasmund K."/>
        </authorList>
    </citation>
    <scope>NUCLEOTIDE SEQUENCE [LARGE SCALE GENOMIC DNA]</scope>
    <source>
        <strain evidence="8 9">EZ94</strain>
    </source>
</reference>
<dbReference type="InterPro" id="IPR005793">
    <property type="entry name" value="Formyl_trans_C"/>
</dbReference>
<dbReference type="Pfam" id="PF00551">
    <property type="entry name" value="Formyl_trans_N"/>
    <property type="match status" value="1"/>
</dbReference>
<dbReference type="InterPro" id="IPR041711">
    <property type="entry name" value="Met-tRNA-FMT_N"/>
</dbReference>
<feature type="domain" description="Formyl transferase C-terminal" evidence="7">
    <location>
        <begin position="206"/>
        <end position="301"/>
    </location>
</feature>
<protein>
    <recommendedName>
        <fullName evidence="2 5">Methionyl-tRNA formyltransferase</fullName>
        <ecNumber evidence="2 5">2.1.2.9</ecNumber>
    </recommendedName>
</protein>
<evidence type="ECO:0000259" key="7">
    <source>
        <dbReference type="Pfam" id="PF02911"/>
    </source>
</evidence>
<dbReference type="InterPro" id="IPR005794">
    <property type="entry name" value="Fmt"/>
</dbReference>
<dbReference type="InterPro" id="IPR036477">
    <property type="entry name" value="Formyl_transf_N_sf"/>
</dbReference>
<gene>
    <name evidence="5 8" type="primary">fmt</name>
    <name evidence="8" type="ORF">NVS47_03765</name>
</gene>
<sequence length="310" mass="34024">MRVIFMGSPDYALPSLDQLLSSPHQVVAVVTQPDRPKGRGQQMAFTPVKERALAKGIPVLQPQKINEGGFIAQLKDLAPDVLVVVAYGQLLNEALLTMPPKGCINVHASLLPKYRGAAPIHWSIIQGEGETGVTTMLMDRGMDTGAMLLKKKVPIEKQDTVGSLHDKLAETGGELLMETLALLENDQIRPVPQSHEEASYASLLGREHEQIIWQKNAREVHNQVRGLNPWPGAYTLFGGKTIKIWETQVEDEGVQERPGLVLDIRNGQGILVACGRGSLWLRLLQPQGKRPMPGEDWARGVRLEKGSVLG</sequence>
<dbReference type="Proteomes" id="UP001524944">
    <property type="component" value="Unassembled WGS sequence"/>
</dbReference>
<accession>A0ABT1Y1A1</accession>
<dbReference type="Pfam" id="PF02911">
    <property type="entry name" value="Formyl_trans_C"/>
    <property type="match status" value="1"/>
</dbReference>
<evidence type="ECO:0000256" key="4">
    <source>
        <dbReference type="ARBA" id="ARBA00022917"/>
    </source>
</evidence>
<dbReference type="EMBL" id="JANPWE010000001">
    <property type="protein sequence ID" value="MCR6544638.1"/>
    <property type="molecule type" value="Genomic_DNA"/>
</dbReference>
<dbReference type="CDD" id="cd08704">
    <property type="entry name" value="Met_tRNA_FMT_C"/>
    <property type="match status" value="1"/>
</dbReference>
<evidence type="ECO:0000313" key="9">
    <source>
        <dbReference type="Proteomes" id="UP001524944"/>
    </source>
</evidence>
<keyword evidence="3 5" id="KW-0808">Transferase</keyword>
<evidence type="ECO:0000256" key="3">
    <source>
        <dbReference type="ARBA" id="ARBA00022679"/>
    </source>
</evidence>
<dbReference type="InterPro" id="IPR011034">
    <property type="entry name" value="Formyl_transferase-like_C_sf"/>
</dbReference>
<keyword evidence="4 5" id="KW-0648">Protein biosynthesis</keyword>
<dbReference type="Gene3D" id="3.40.50.12230">
    <property type="match status" value="1"/>
</dbReference>
<evidence type="ECO:0000256" key="5">
    <source>
        <dbReference type="HAMAP-Rule" id="MF_00182"/>
    </source>
</evidence>
<comment type="similarity">
    <text evidence="1 5">Belongs to the Fmt family.</text>
</comment>
<dbReference type="RefSeq" id="WP_257912122.1">
    <property type="nucleotide sequence ID" value="NZ_JANPWE010000001.1"/>
</dbReference>